<evidence type="ECO:0000256" key="3">
    <source>
        <dbReference type="SAM" id="Phobius"/>
    </source>
</evidence>
<feature type="compositionally biased region" description="Low complexity" evidence="2">
    <location>
        <begin position="82"/>
        <end position="92"/>
    </location>
</feature>
<feature type="region of interest" description="Disordered" evidence="2">
    <location>
        <begin position="422"/>
        <end position="444"/>
    </location>
</feature>
<comment type="caution">
    <text evidence="4">The sequence shown here is derived from an EMBL/GenBank/DDBJ whole genome shotgun (WGS) entry which is preliminary data.</text>
</comment>
<reference evidence="4" key="1">
    <citation type="submission" date="2022-07" db="EMBL/GenBank/DDBJ databases">
        <title>Phylogenomic reconstructions and comparative analyses of Kickxellomycotina fungi.</title>
        <authorList>
            <person name="Reynolds N.K."/>
            <person name="Stajich J.E."/>
            <person name="Barry K."/>
            <person name="Grigoriev I.V."/>
            <person name="Crous P."/>
            <person name="Smith M.E."/>
        </authorList>
    </citation>
    <scope>NUCLEOTIDE SEQUENCE</scope>
    <source>
        <strain evidence="4">NBRC 32514</strain>
    </source>
</reference>
<keyword evidence="3" id="KW-1133">Transmembrane helix</keyword>
<feature type="region of interest" description="Disordered" evidence="2">
    <location>
        <begin position="478"/>
        <end position="504"/>
    </location>
</feature>
<dbReference type="OrthoDB" id="432685at2759"/>
<dbReference type="AlphaFoldDB" id="A0A9W8CVR7"/>
<keyword evidence="5" id="KW-1185">Reference proteome</keyword>
<accession>A0A9W8CVR7</accession>
<evidence type="ECO:0000256" key="1">
    <source>
        <dbReference type="SAM" id="Coils"/>
    </source>
</evidence>
<feature type="region of interest" description="Disordered" evidence="2">
    <location>
        <begin position="118"/>
        <end position="137"/>
    </location>
</feature>
<keyword evidence="3" id="KW-0472">Membrane</keyword>
<evidence type="ECO:0000256" key="2">
    <source>
        <dbReference type="SAM" id="MobiDB-lite"/>
    </source>
</evidence>
<proteinExistence type="predicted"/>
<name>A0A9W8CVR7_9FUNG</name>
<feature type="coiled-coil region" evidence="1">
    <location>
        <begin position="233"/>
        <end position="421"/>
    </location>
</feature>
<dbReference type="EMBL" id="JANBOJ010000010">
    <property type="protein sequence ID" value="KAJ1725172.1"/>
    <property type="molecule type" value="Genomic_DNA"/>
</dbReference>
<dbReference type="SUPFAM" id="SSF90257">
    <property type="entry name" value="Myosin rod fragments"/>
    <property type="match status" value="1"/>
</dbReference>
<dbReference type="Proteomes" id="UP001149813">
    <property type="component" value="Unassembled WGS sequence"/>
</dbReference>
<keyword evidence="1" id="KW-0175">Coiled coil</keyword>
<feature type="transmembrane region" description="Helical" evidence="3">
    <location>
        <begin position="620"/>
        <end position="642"/>
    </location>
</feature>
<feature type="region of interest" description="Disordered" evidence="2">
    <location>
        <begin position="71"/>
        <end position="100"/>
    </location>
</feature>
<feature type="compositionally biased region" description="Low complexity" evidence="2">
    <location>
        <begin position="487"/>
        <end position="499"/>
    </location>
</feature>
<keyword evidence="3" id="KW-0812">Transmembrane</keyword>
<evidence type="ECO:0000313" key="5">
    <source>
        <dbReference type="Proteomes" id="UP001149813"/>
    </source>
</evidence>
<gene>
    <name evidence="4" type="ORF">LPJ53_000595</name>
</gene>
<sequence>MDKLIQFVNEHEEAKADVDSNELAELINLANKDPACESAAPGVLSAFMDALKSSPTCPSNNLQTVLGTLFPNSLGEGNHGRNSSSDSDSQNQMVPESPTTTIRAAAAARSPMDAVRRTNTLSYRNGGSPVGSASEGTRLYRRHYSKMDDKDLDAAANSAKTNVVDSMTRYATDFGELETPKVDRRIVRTFVHTSPERNVPNGDYSPFKSLDNSFDATSPSRITAGDEETVQYIDNLLQQTTRLKKELRATQEKVDMVNEKYEVDTNALRDQVQESNADGTKARREIEKLKETVSKHQRVYVESEHKIGDLSVEIRNSQAKTSEYKKQLDQRISDLKKAESRLMDQAAQIRNLSAKTKEDEETRTLLEKRIREMEYEIMSLKNELETAYEEKERVVSLQQENRRYQADLESLQKRLKELSAQVQLSRTPDKDEDDDMLADVPSSIRRRAKSGVGSLYDELHDNDAHDLSGVDDIAYERGSTRNRGHSDPSSLASSSTSKSIGDMGEPDMAIRGLISKALTDLSPEDWIFLSEVWKRVEKCDDDDDSEQQLRSDVLTAITKLDKHGLKSSIRSCNNPKLDRIVNNVSRSLGSNSISHGTSPKGVKGASGLVQLVANGQHTTAIVILYSVVIFCLGIITASYLNIAQPAAVTSAQIGMANMTMSGSIKGTGDSGMDMVRQILIVDDTPVTKHYSPLRRRASRSRFGEILFYWMETLLWDDADNQVPT</sequence>
<organism evidence="4 5">
    <name type="scientific">Coemansia erecta</name>
    <dbReference type="NCBI Taxonomy" id="147472"/>
    <lineage>
        <taxon>Eukaryota</taxon>
        <taxon>Fungi</taxon>
        <taxon>Fungi incertae sedis</taxon>
        <taxon>Zoopagomycota</taxon>
        <taxon>Kickxellomycotina</taxon>
        <taxon>Kickxellomycetes</taxon>
        <taxon>Kickxellales</taxon>
        <taxon>Kickxellaceae</taxon>
        <taxon>Coemansia</taxon>
    </lineage>
</organism>
<evidence type="ECO:0000313" key="4">
    <source>
        <dbReference type="EMBL" id="KAJ1725172.1"/>
    </source>
</evidence>
<protein>
    <submittedName>
        <fullName evidence="4">Uncharacterized protein</fullName>
    </submittedName>
</protein>